<dbReference type="AlphaFoldDB" id="A0A423DJN4"/>
<dbReference type="Pfam" id="PF05666">
    <property type="entry name" value="YcgJ"/>
    <property type="match status" value="1"/>
</dbReference>
<feature type="chain" id="PRO_5019187407" evidence="1">
    <location>
        <begin position="24"/>
        <end position="120"/>
    </location>
</feature>
<dbReference type="EMBL" id="MOAM01000023">
    <property type="protein sequence ID" value="ROL71761.1"/>
    <property type="molecule type" value="Genomic_DNA"/>
</dbReference>
<reference evidence="2 3" key="1">
    <citation type="submission" date="2016-10" db="EMBL/GenBank/DDBJ databases">
        <title>Comparative genome analysis of multiple Pseudomonas spp. focuses on biocontrol and plant growth promoting traits.</title>
        <authorList>
            <person name="Tao X.-Y."/>
            <person name="Taylor C.G."/>
        </authorList>
    </citation>
    <scope>NUCLEOTIDE SEQUENCE [LARGE SCALE GENOMIC DNA]</scope>
    <source>
        <strain evidence="2 3">15D11</strain>
    </source>
</reference>
<evidence type="ECO:0000256" key="1">
    <source>
        <dbReference type="SAM" id="SignalP"/>
    </source>
</evidence>
<gene>
    <name evidence="2" type="ORF">BHU25_15485</name>
</gene>
<sequence length="120" mass="13224">MNKSPLLFSLALLLAVGVMPAQAKQRAALKTPEWGVLCDRYVCANAKGISRELTEKYLGKKAAATDVFTSSDVDLTEFTFVNGIFCDVKERLCREDRYYGANGERSGAVSKKYTKALFGE</sequence>
<evidence type="ECO:0000313" key="2">
    <source>
        <dbReference type="EMBL" id="ROL71761.1"/>
    </source>
</evidence>
<feature type="signal peptide" evidence="1">
    <location>
        <begin position="1"/>
        <end position="23"/>
    </location>
</feature>
<proteinExistence type="predicted"/>
<keyword evidence="3" id="KW-1185">Reference proteome</keyword>
<accession>A0A423DJN4</accession>
<comment type="caution">
    <text evidence="2">The sequence shown here is derived from an EMBL/GenBank/DDBJ whole genome shotgun (WGS) entry which is preliminary data.</text>
</comment>
<protein>
    <submittedName>
        <fullName evidence="2">Uncharacterized protein</fullName>
    </submittedName>
</protein>
<dbReference type="Proteomes" id="UP000285286">
    <property type="component" value="Unassembled WGS sequence"/>
</dbReference>
<keyword evidence="1" id="KW-0732">Signal</keyword>
<name>A0A423DJN4_9PSED</name>
<dbReference type="InterPro" id="IPR008617">
    <property type="entry name" value="Uncharacterised_YcgJ"/>
</dbReference>
<evidence type="ECO:0000313" key="3">
    <source>
        <dbReference type="Proteomes" id="UP000285286"/>
    </source>
</evidence>
<organism evidence="2 3">
    <name type="scientific">Pseudomonas vranovensis</name>
    <dbReference type="NCBI Taxonomy" id="321661"/>
    <lineage>
        <taxon>Bacteria</taxon>
        <taxon>Pseudomonadati</taxon>
        <taxon>Pseudomonadota</taxon>
        <taxon>Gammaproteobacteria</taxon>
        <taxon>Pseudomonadales</taxon>
        <taxon>Pseudomonadaceae</taxon>
        <taxon>Pseudomonas</taxon>
    </lineage>
</organism>